<dbReference type="EMBL" id="FOQU01000008">
    <property type="protein sequence ID" value="SFJ56465.1"/>
    <property type="molecule type" value="Genomic_DNA"/>
</dbReference>
<evidence type="ECO:0000313" key="2">
    <source>
        <dbReference type="EMBL" id="SFJ56465.1"/>
    </source>
</evidence>
<accession>A0A1I3SCK9</accession>
<dbReference type="Proteomes" id="UP000199548">
    <property type="component" value="Unassembled WGS sequence"/>
</dbReference>
<evidence type="ECO:0000256" key="1">
    <source>
        <dbReference type="SAM" id="MobiDB-lite"/>
    </source>
</evidence>
<feature type="region of interest" description="Disordered" evidence="1">
    <location>
        <begin position="28"/>
        <end position="59"/>
    </location>
</feature>
<gene>
    <name evidence="2" type="ORF">SAMN05192543_108145</name>
</gene>
<dbReference type="STRING" id="420953.SAMN05192543_108145"/>
<reference evidence="2 3" key="1">
    <citation type="submission" date="2016-10" db="EMBL/GenBank/DDBJ databases">
        <authorList>
            <person name="de Groot N.N."/>
        </authorList>
    </citation>
    <scope>NUCLEOTIDE SEQUENCE [LARGE SCALE GENOMIC DNA]</scope>
    <source>
        <strain evidence="2 3">LMG 23650</strain>
    </source>
</reference>
<dbReference type="AlphaFoldDB" id="A0A1I3SCK9"/>
<evidence type="ECO:0000313" key="3">
    <source>
        <dbReference type="Proteomes" id="UP000199548"/>
    </source>
</evidence>
<organism evidence="2 3">
    <name type="scientific">Paraburkholderia megapolitana</name>
    <dbReference type="NCBI Taxonomy" id="420953"/>
    <lineage>
        <taxon>Bacteria</taxon>
        <taxon>Pseudomonadati</taxon>
        <taxon>Pseudomonadota</taxon>
        <taxon>Betaproteobacteria</taxon>
        <taxon>Burkholderiales</taxon>
        <taxon>Burkholderiaceae</taxon>
        <taxon>Paraburkholderia</taxon>
    </lineage>
</organism>
<keyword evidence="3" id="KW-1185">Reference proteome</keyword>
<protein>
    <submittedName>
        <fullName evidence="2">Uncharacterized protein</fullName>
    </submittedName>
</protein>
<proteinExistence type="predicted"/>
<sequence length="59" mass="6330">MDTASQYDAVPPEPLPHLHNRISHAVFKASATPPGGMPPGTRLSSGKDPMSQPRMEHPT</sequence>
<name>A0A1I3SCK9_9BURK</name>